<protein>
    <submittedName>
        <fullName evidence="1">Nucleic acid-binding protein</fullName>
    </submittedName>
</protein>
<dbReference type="AlphaFoldDB" id="A0A6B0GSV8"/>
<comment type="caution">
    <text evidence="1">The sequence shown here is derived from an EMBL/GenBank/DDBJ whole genome shotgun (WGS) entry which is preliminary data.</text>
</comment>
<reference evidence="1 2" key="1">
    <citation type="submission" date="2019-12" db="EMBL/GenBank/DDBJ databases">
        <title>Halocatena pleomorpha gen. nov. sp. nov., an extremely halophilic archaeon of family Halobacteriaceae isolated from saltpan soil.</title>
        <authorList>
            <person name="Pal Y."/>
            <person name="Verma A."/>
            <person name="Krishnamurthi S."/>
            <person name="Kumar P."/>
        </authorList>
    </citation>
    <scope>NUCLEOTIDE SEQUENCE [LARGE SCALE GENOMIC DNA]</scope>
    <source>
        <strain evidence="1 2">JCM 16495</strain>
    </source>
</reference>
<keyword evidence="2" id="KW-1185">Reference proteome</keyword>
<name>A0A6B0GSV8_9EURY</name>
<dbReference type="Pfam" id="PF09855">
    <property type="entry name" value="Zn_ribbon_13"/>
    <property type="match status" value="1"/>
</dbReference>
<dbReference type="InterPro" id="IPR018652">
    <property type="entry name" value="DUF2082_NA-bd_Znr"/>
</dbReference>
<dbReference type="EMBL" id="WSZK01000018">
    <property type="protein sequence ID" value="MWG35195.1"/>
    <property type="molecule type" value="Genomic_DNA"/>
</dbReference>
<dbReference type="OrthoDB" id="84364at2157"/>
<evidence type="ECO:0000313" key="1">
    <source>
        <dbReference type="EMBL" id="MWG35195.1"/>
    </source>
</evidence>
<accession>A0A6B0GSV8</accession>
<dbReference type="Proteomes" id="UP000451471">
    <property type="component" value="Unassembled WGS sequence"/>
</dbReference>
<dbReference type="RefSeq" id="WP_158204884.1">
    <property type="nucleotide sequence ID" value="NZ_WSZK01000018.1"/>
</dbReference>
<organism evidence="1 2">
    <name type="scientific">Halomarina oriensis</name>
    <dbReference type="NCBI Taxonomy" id="671145"/>
    <lineage>
        <taxon>Archaea</taxon>
        <taxon>Methanobacteriati</taxon>
        <taxon>Methanobacteriota</taxon>
        <taxon>Stenosarchaea group</taxon>
        <taxon>Halobacteria</taxon>
        <taxon>Halobacteriales</taxon>
        <taxon>Natronomonadaceae</taxon>
        <taxon>Halomarina</taxon>
    </lineage>
</organism>
<gene>
    <name evidence="1" type="ORF">GQS65_11975</name>
</gene>
<proteinExistence type="predicted"/>
<sequence>MSSNARGDDSGCPKCGHTNVDIGEISTTGSGLSKMFDIQTNRFKVVSCTNCGYSELYRDVGSSGSDLADVFFG</sequence>
<evidence type="ECO:0000313" key="2">
    <source>
        <dbReference type="Proteomes" id="UP000451471"/>
    </source>
</evidence>